<accession>A0ABN9N094</accession>
<dbReference type="Pfam" id="PF14032">
    <property type="entry name" value="PknH_C"/>
    <property type="match status" value="1"/>
</dbReference>
<proteinExistence type="predicted"/>
<evidence type="ECO:0000259" key="2">
    <source>
        <dbReference type="Pfam" id="PF14032"/>
    </source>
</evidence>
<sequence>MRPTTLAAAILMAMMTASLTGAGPAGADPESVLLTREEVNAIVAQHAPQTPPFANFDPVRRQPDSAPADLPLPCVQVLPLYFGGGEPRFDEYASAWTAGAGNTFVSQLVARYASVEAAATKFAQLAHEIPACAELLGRDRNATLALSVGDITAESAHFGQRQAGANSSLPNRHDVAVQYELVGASIIGVSSSLPAAVVSVFAGKLRAQVGG</sequence>
<dbReference type="EMBL" id="OY726394">
    <property type="protein sequence ID" value="CAJ1497757.1"/>
    <property type="molecule type" value="Genomic_DNA"/>
</dbReference>
<evidence type="ECO:0000313" key="4">
    <source>
        <dbReference type="Proteomes" id="UP001190336"/>
    </source>
</evidence>
<name>A0ABN9N094_9MYCO</name>
<feature type="domain" description="PknH-like extracellular" evidence="2">
    <location>
        <begin position="25"/>
        <end position="178"/>
    </location>
</feature>
<dbReference type="RefSeq" id="WP_308476780.1">
    <property type="nucleotide sequence ID" value="NZ_OY726394.1"/>
</dbReference>
<feature type="chain" id="PRO_5046773140" evidence="1">
    <location>
        <begin position="28"/>
        <end position="211"/>
    </location>
</feature>
<evidence type="ECO:0000256" key="1">
    <source>
        <dbReference type="SAM" id="SignalP"/>
    </source>
</evidence>
<keyword evidence="4" id="KW-1185">Reference proteome</keyword>
<keyword evidence="1" id="KW-0732">Signal</keyword>
<dbReference type="Gene3D" id="3.40.1000.70">
    <property type="entry name" value="PknH-like extracellular domain"/>
    <property type="match status" value="1"/>
</dbReference>
<evidence type="ECO:0000313" key="3">
    <source>
        <dbReference type="EMBL" id="CAJ1497757.1"/>
    </source>
</evidence>
<organism evidence="3 4">
    <name type="scientific">[Mycobacterium] kokjensenii</name>
    <dbReference type="NCBI Taxonomy" id="3064287"/>
    <lineage>
        <taxon>Bacteria</taxon>
        <taxon>Bacillati</taxon>
        <taxon>Actinomycetota</taxon>
        <taxon>Actinomycetes</taxon>
        <taxon>Mycobacteriales</taxon>
        <taxon>Mycobacteriaceae</taxon>
        <taxon>Mycolicibacter</taxon>
    </lineage>
</organism>
<protein>
    <submittedName>
        <fullName evidence="3">Sensor domain-containing protein</fullName>
    </submittedName>
</protein>
<dbReference type="InterPro" id="IPR026954">
    <property type="entry name" value="PknH-like_Extracell"/>
</dbReference>
<dbReference type="Proteomes" id="UP001190336">
    <property type="component" value="Chromosome"/>
</dbReference>
<gene>
    <name evidence="3" type="ORF">MU0083_001756</name>
</gene>
<feature type="signal peptide" evidence="1">
    <location>
        <begin position="1"/>
        <end position="27"/>
    </location>
</feature>
<dbReference type="InterPro" id="IPR038232">
    <property type="entry name" value="PknH-like_Extracell_sf"/>
</dbReference>
<reference evidence="3 4" key="1">
    <citation type="submission" date="2023-08" db="EMBL/GenBank/DDBJ databases">
        <authorList>
            <person name="Folkvardsen B D."/>
            <person name="Norman A."/>
        </authorList>
    </citation>
    <scope>NUCLEOTIDE SEQUENCE [LARGE SCALE GENOMIC DNA]</scope>
    <source>
        <strain evidence="3 4">Mu0083</strain>
    </source>
</reference>